<dbReference type="Gene3D" id="3.15.20.10">
    <property type="entry name" value="Bactericidal permeability-increasing protein, domain 2"/>
    <property type="match status" value="1"/>
</dbReference>
<dbReference type="Gene3D" id="3.15.10.10">
    <property type="entry name" value="Bactericidal permeability-increasing protein, domain 1"/>
    <property type="match status" value="1"/>
</dbReference>
<comment type="caution">
    <text evidence="3">The sequence shown here is derived from an EMBL/GenBank/DDBJ whole genome shotgun (WGS) entry which is preliminary data.</text>
</comment>
<feature type="non-terminal residue" evidence="3">
    <location>
        <position position="277"/>
    </location>
</feature>
<name>A0A7K5HXQ8_CROSL</name>
<reference evidence="3 4" key="1">
    <citation type="submission" date="2019-09" db="EMBL/GenBank/DDBJ databases">
        <title>Bird 10,000 Genomes (B10K) Project - Family phase.</title>
        <authorList>
            <person name="Zhang G."/>
        </authorList>
    </citation>
    <scope>NUCLEOTIDE SEQUENCE [LARGE SCALE GENOMIC DNA]</scope>
    <source>
        <strain evidence="3">B10K-DU-003-44</strain>
        <tissue evidence="3">Muscle</tissue>
    </source>
</reference>
<dbReference type="InterPro" id="IPR051660">
    <property type="entry name" value="BPI_fold-BPI/LBP"/>
</dbReference>
<sequence>SFLGGSMEITLTANLTANSRLQQDAVGNPRFSSRNCHITLVSVKRNLSSSVLPKVMSKFLDNTLHKALPGLLCPAMDEVMNLVNAKFTAMTSKTPLWNTGTLQYSLLSPPQMKDTFIELDLKTILHQNDGKDVDLPRDQTFLASLPPKRDGATQLILSANFLSAVLSVLKESFNLEISNNMVLGLPPLVTTMLRVLIPKLSGVLHPSQPVVIEMQEAKAPVVTITPEKSLVQLFSTAEFRVAPSDPVPKSLFVLDVHSDLEVQFAIAEEKLQLSLTL</sequence>
<dbReference type="EMBL" id="VYZB01000439">
    <property type="protein sequence ID" value="NWS74121.1"/>
    <property type="molecule type" value="Genomic_DNA"/>
</dbReference>
<dbReference type="InterPro" id="IPR017943">
    <property type="entry name" value="Bactericidal_perm-incr_a/b_dom"/>
</dbReference>
<dbReference type="AlphaFoldDB" id="A0A7K5HXQ8"/>
<dbReference type="SUPFAM" id="SSF55394">
    <property type="entry name" value="Bactericidal permeability-increasing protein, BPI"/>
    <property type="match status" value="2"/>
</dbReference>
<dbReference type="GO" id="GO:0008289">
    <property type="term" value="F:lipid binding"/>
    <property type="evidence" value="ECO:0007669"/>
    <property type="project" value="InterPro"/>
</dbReference>
<feature type="domain" description="Lipid-binding serum glycoprotein N-terminal" evidence="1">
    <location>
        <begin position="2"/>
        <end position="80"/>
    </location>
</feature>
<dbReference type="OrthoDB" id="9623596at2759"/>
<dbReference type="PANTHER" id="PTHR46019:SF2">
    <property type="entry name" value="BPI FOLD-CONTAINING FAMILY B MEMBER 6"/>
    <property type="match status" value="1"/>
</dbReference>
<evidence type="ECO:0000259" key="1">
    <source>
        <dbReference type="Pfam" id="PF01273"/>
    </source>
</evidence>
<dbReference type="PANTHER" id="PTHR46019">
    <property type="entry name" value="BPI FOLD-CONTAINING FAMILY B MEMBER 4-RELATED"/>
    <property type="match status" value="1"/>
</dbReference>
<keyword evidence="4" id="KW-1185">Reference proteome</keyword>
<dbReference type="InterPro" id="IPR017942">
    <property type="entry name" value="Lipid-bd_serum_glycop_N"/>
</dbReference>
<dbReference type="Pfam" id="PF01273">
    <property type="entry name" value="LBP_BPI_CETP"/>
    <property type="match status" value="1"/>
</dbReference>
<gene>
    <name evidence="3" type="primary">Bpifb6</name>
    <name evidence="3" type="ORF">CROSUL_R01914</name>
</gene>
<dbReference type="InterPro" id="IPR001124">
    <property type="entry name" value="Lipid-bd_serum_glycop_C"/>
</dbReference>
<dbReference type="Proteomes" id="UP000549499">
    <property type="component" value="Unassembled WGS sequence"/>
</dbReference>
<feature type="domain" description="Lipid-binding serum glycoprotein C-terminal" evidence="2">
    <location>
        <begin position="188"/>
        <end position="276"/>
    </location>
</feature>
<proteinExistence type="predicted"/>
<dbReference type="Pfam" id="PF02886">
    <property type="entry name" value="LBP_BPI_CETP_C"/>
    <property type="match status" value="1"/>
</dbReference>
<evidence type="ECO:0000259" key="2">
    <source>
        <dbReference type="Pfam" id="PF02886"/>
    </source>
</evidence>
<accession>A0A7K5HXQ8</accession>
<feature type="non-terminal residue" evidence="3">
    <location>
        <position position="1"/>
    </location>
</feature>
<evidence type="ECO:0000313" key="4">
    <source>
        <dbReference type="Proteomes" id="UP000549499"/>
    </source>
</evidence>
<organism evidence="3 4">
    <name type="scientific">Crotophaga sulcirostris</name>
    <name type="common">Groove-billed ani</name>
    <dbReference type="NCBI Taxonomy" id="33598"/>
    <lineage>
        <taxon>Eukaryota</taxon>
        <taxon>Metazoa</taxon>
        <taxon>Chordata</taxon>
        <taxon>Craniata</taxon>
        <taxon>Vertebrata</taxon>
        <taxon>Euteleostomi</taxon>
        <taxon>Archelosauria</taxon>
        <taxon>Archosauria</taxon>
        <taxon>Dinosauria</taxon>
        <taxon>Saurischia</taxon>
        <taxon>Theropoda</taxon>
        <taxon>Coelurosauria</taxon>
        <taxon>Aves</taxon>
        <taxon>Neognathae</taxon>
        <taxon>Neoaves</taxon>
        <taxon>Otidimorphae</taxon>
        <taxon>Cuculiformes</taxon>
        <taxon>Crotophagidae</taxon>
        <taxon>Crotophaga</taxon>
    </lineage>
</organism>
<evidence type="ECO:0000313" key="3">
    <source>
        <dbReference type="EMBL" id="NWS74121.1"/>
    </source>
</evidence>
<protein>
    <submittedName>
        <fullName evidence="3">BPIB6 protein</fullName>
    </submittedName>
</protein>